<dbReference type="EMBL" id="JRPF02000013">
    <property type="protein sequence ID" value="TLD77928.1"/>
    <property type="molecule type" value="Genomic_DNA"/>
</dbReference>
<dbReference type="STRING" id="76936.BN2458_PEG0958"/>
<evidence type="ECO:0000256" key="2">
    <source>
        <dbReference type="ARBA" id="ARBA00022645"/>
    </source>
</evidence>
<comment type="subcellular location">
    <subcellularLocation>
        <location evidence="1">Membrane</location>
    </subcellularLocation>
</comment>
<dbReference type="Gene3D" id="3.30.450.330">
    <property type="match status" value="1"/>
</dbReference>
<dbReference type="GO" id="GO:0004180">
    <property type="term" value="F:carboxypeptidase activity"/>
    <property type="evidence" value="ECO:0007669"/>
    <property type="project" value="UniProtKB-KW"/>
</dbReference>
<dbReference type="Gene3D" id="3.40.710.10">
    <property type="entry name" value="DD-peptidase/beta-lactamase superfamily"/>
    <property type="match status" value="1"/>
</dbReference>
<feature type="compositionally biased region" description="Polar residues" evidence="4">
    <location>
        <begin position="588"/>
        <end position="605"/>
    </location>
</feature>
<evidence type="ECO:0000313" key="10">
    <source>
        <dbReference type="Proteomes" id="UP000029925"/>
    </source>
</evidence>
<evidence type="ECO:0000259" key="6">
    <source>
        <dbReference type="Pfam" id="PF00905"/>
    </source>
</evidence>
<dbReference type="Pfam" id="PF00905">
    <property type="entry name" value="Transpeptidase"/>
    <property type="match status" value="1"/>
</dbReference>
<reference evidence="8" key="2">
    <citation type="submission" date="2015-11" db="EMBL/GenBank/DDBJ databases">
        <authorList>
            <person name="Zhang Y."/>
            <person name="Guo Z."/>
        </authorList>
    </citation>
    <scope>NUCLEOTIDE SEQUENCE</scope>
    <source>
        <strain evidence="8">1</strain>
    </source>
</reference>
<dbReference type="PANTHER" id="PTHR30627:SF1">
    <property type="entry name" value="PEPTIDOGLYCAN D,D-TRANSPEPTIDASE FTSI"/>
    <property type="match status" value="1"/>
</dbReference>
<evidence type="ECO:0000313" key="8">
    <source>
        <dbReference type="EMBL" id="CUU39843.1"/>
    </source>
</evidence>
<dbReference type="Proteomes" id="UP000029925">
    <property type="component" value="Unassembled WGS sequence"/>
</dbReference>
<dbReference type="GeneID" id="78151190"/>
<keyword evidence="8" id="KW-0132">Cell division</keyword>
<dbReference type="InterPro" id="IPR050515">
    <property type="entry name" value="Beta-lactam/transpept"/>
</dbReference>
<dbReference type="GO" id="GO:0071555">
    <property type="term" value="P:cell wall organization"/>
    <property type="evidence" value="ECO:0007669"/>
    <property type="project" value="TreeGrafter"/>
</dbReference>
<dbReference type="InterPro" id="IPR012338">
    <property type="entry name" value="Beta-lactam/transpept-like"/>
</dbReference>
<reference evidence="11" key="3">
    <citation type="submission" date="2015-11" db="EMBL/GenBank/DDBJ databases">
        <authorList>
            <person name="Anvar S.Y."/>
        </authorList>
    </citation>
    <scope>NUCLEOTIDE SEQUENCE [LARGE SCALE GENOMIC DNA]</scope>
</reference>
<proteinExistence type="predicted"/>
<keyword evidence="5" id="KW-0812">Transmembrane</keyword>
<keyword evidence="5" id="KW-1133">Transmembrane helix</keyword>
<accession>A0A099UAX6</accession>
<keyword evidence="8" id="KW-0808">Transferase</keyword>
<dbReference type="SUPFAM" id="SSF56519">
    <property type="entry name" value="Penicillin binding protein dimerisation domain"/>
    <property type="match status" value="1"/>
</dbReference>
<dbReference type="InterPro" id="IPR036138">
    <property type="entry name" value="PBP_dimer_sf"/>
</dbReference>
<feature type="domain" description="Penicillin-binding protein transpeptidase" evidence="6">
    <location>
        <begin position="268"/>
        <end position="572"/>
    </location>
</feature>
<gene>
    <name evidence="8" type="ORF">BN2458_PEG0958</name>
    <name evidence="9" type="ORF">LS75_008595</name>
</gene>
<feature type="region of interest" description="Disordered" evidence="4">
    <location>
        <begin position="586"/>
        <end position="605"/>
    </location>
</feature>
<dbReference type="GO" id="GO:0005886">
    <property type="term" value="C:plasma membrane"/>
    <property type="evidence" value="ECO:0007669"/>
    <property type="project" value="TreeGrafter"/>
</dbReference>
<dbReference type="Gene3D" id="3.90.1310.10">
    <property type="entry name" value="Penicillin-binding protein 2a (Domain 2)"/>
    <property type="match status" value="1"/>
</dbReference>
<dbReference type="PATRIC" id="fig|76936.10.peg.937"/>
<dbReference type="GO" id="GO:0016757">
    <property type="term" value="F:glycosyltransferase activity"/>
    <property type="evidence" value="ECO:0007669"/>
    <property type="project" value="UniProtKB-KW"/>
</dbReference>
<keyword evidence="3 5" id="KW-0472">Membrane</keyword>
<feature type="transmembrane region" description="Helical" evidence="5">
    <location>
        <begin position="12"/>
        <end position="31"/>
    </location>
</feature>
<keyword evidence="2" id="KW-0378">Hydrolase</keyword>
<dbReference type="EC" id="2.4.1.129" evidence="8"/>
<evidence type="ECO:0000256" key="4">
    <source>
        <dbReference type="SAM" id="MobiDB-lite"/>
    </source>
</evidence>
<evidence type="ECO:0000256" key="3">
    <source>
        <dbReference type="ARBA" id="ARBA00023136"/>
    </source>
</evidence>
<dbReference type="GO" id="GO:0051301">
    <property type="term" value="P:cell division"/>
    <property type="evidence" value="ECO:0007669"/>
    <property type="project" value="UniProtKB-KW"/>
</dbReference>
<dbReference type="KEGG" id="hty:BN2458_PEG0958"/>
<name>A0A099UAX6_9HELI</name>
<keyword evidence="8" id="KW-0131">Cell cycle</keyword>
<dbReference type="PANTHER" id="PTHR30627">
    <property type="entry name" value="PEPTIDOGLYCAN D,D-TRANSPEPTIDASE"/>
    <property type="match status" value="1"/>
</dbReference>
<protein>
    <submittedName>
        <fullName evidence="8">Cell division protein FtsI [Peptidoglycan synthetase]</fullName>
        <ecNumber evidence="8">2.4.1.129</ecNumber>
    </submittedName>
    <submittedName>
        <fullName evidence="9">Penicillin-binding protein 2</fullName>
    </submittedName>
</protein>
<evidence type="ECO:0000256" key="1">
    <source>
        <dbReference type="ARBA" id="ARBA00004370"/>
    </source>
</evidence>
<dbReference type="OrthoDB" id="9789078at2"/>
<keyword evidence="2" id="KW-0645">Protease</keyword>
<dbReference type="EMBL" id="LN907858">
    <property type="protein sequence ID" value="CUU39843.1"/>
    <property type="molecule type" value="Genomic_DNA"/>
</dbReference>
<dbReference type="GO" id="GO:0008658">
    <property type="term" value="F:penicillin binding"/>
    <property type="evidence" value="ECO:0007669"/>
    <property type="project" value="InterPro"/>
</dbReference>
<evidence type="ECO:0000313" key="9">
    <source>
        <dbReference type="EMBL" id="TLD77928.1"/>
    </source>
</evidence>
<dbReference type="Proteomes" id="UP000064525">
    <property type="component" value="Chromosome I"/>
</dbReference>
<evidence type="ECO:0000256" key="5">
    <source>
        <dbReference type="SAM" id="Phobius"/>
    </source>
</evidence>
<keyword evidence="8" id="KW-0328">Glycosyltransferase</keyword>
<dbReference type="SUPFAM" id="SSF56601">
    <property type="entry name" value="beta-lactamase/transpeptidase-like"/>
    <property type="match status" value="1"/>
</dbReference>
<dbReference type="Pfam" id="PF03717">
    <property type="entry name" value="PBP_dimer"/>
    <property type="match status" value="1"/>
</dbReference>
<evidence type="ECO:0000313" key="11">
    <source>
        <dbReference type="Proteomes" id="UP000064525"/>
    </source>
</evidence>
<organism evidence="8 11">
    <name type="scientific">Helicobacter typhlonius</name>
    <dbReference type="NCBI Taxonomy" id="76936"/>
    <lineage>
        <taxon>Bacteria</taxon>
        <taxon>Pseudomonadati</taxon>
        <taxon>Campylobacterota</taxon>
        <taxon>Epsilonproteobacteria</taxon>
        <taxon>Campylobacterales</taxon>
        <taxon>Helicobacteraceae</taxon>
        <taxon>Helicobacter</taxon>
    </lineage>
</organism>
<keyword evidence="2" id="KW-0121">Carboxypeptidase</keyword>
<dbReference type="InterPro" id="IPR001460">
    <property type="entry name" value="PCN-bd_Tpept"/>
</dbReference>
<feature type="domain" description="Penicillin-binding protein dimerisation" evidence="7">
    <location>
        <begin position="50"/>
        <end position="213"/>
    </location>
</feature>
<reference evidence="9 10" key="1">
    <citation type="journal article" date="2014" name="Genome Announc.">
        <title>Draft genome sequences of eight enterohepatic helicobacter species isolated from both laboratory and wild rodents.</title>
        <authorList>
            <person name="Sheh A."/>
            <person name="Shen Z."/>
            <person name="Fox J.G."/>
        </authorList>
    </citation>
    <scope>NUCLEOTIDE SEQUENCE [LARGE SCALE GENOMIC DNA]</scope>
    <source>
        <strain evidence="9 10">MIT 98-6810</strain>
    </source>
</reference>
<keyword evidence="10" id="KW-1185">Reference proteome</keyword>
<dbReference type="InterPro" id="IPR005311">
    <property type="entry name" value="PBP_dimer"/>
</dbReference>
<evidence type="ECO:0000259" key="7">
    <source>
        <dbReference type="Pfam" id="PF03717"/>
    </source>
</evidence>
<dbReference type="AlphaFoldDB" id="A0A099UAX6"/>
<dbReference type="RefSeq" id="WP_034327211.1">
    <property type="nucleotide sequence ID" value="NZ_CAMTKE010000012.1"/>
</dbReference>
<sequence length="605" mass="67854">MAYYAKKTGVVISVFFIILLCFIIFLSIVYVKMITPRKLPTNTATRSDTSIRGSLYTSDGFEVAYSDKLYKASVNTQSIDPDKKELFITLFSIYSGISQDEIRKKLNQKGYVVLSYTLNSTAATNLKNLNLILIRYDVFREYEDKRGRIIQKMGLSIQVSGNNRNYVYKNILEPLIGYTRKVESQNITRVDGVKGVEKYYNDILSPKQDGSITGKRDVGFNIIANKAAMTQGKQDGLDVTLSIPLKLQKKIEYELDEAKKRYKVREIIAGVMDSKTGRILSLATSNRFDPKNIQQKDYPNLNFNAIEYSYEPGSTIKPIIYAILLQKGMISPEDIIELDNGYYKLKSYTIRDTHPLKSASAEDVIVRSSNIGMVKISKDLKPNEYHIALHAFGFGEPSGIDLPYEKTGLVPSPKTFHNEVYRASVSYGYGMRATFIQLMRSYAIFSNGGYLVTPRVSEYVTAPSGEKYMPKRFEPIAILSPQTTQQVHNALVQVVKKVIKIAQIEGIITGGKTGTARIASNGKYDSKYNGSFFGFAQDENNAYTIGVVAFESDIKDDYYGSRTAAPIFARIVNILVEDGYLKPIEPNIESSADEPQTAQAQEVVQ</sequence>